<dbReference type="KEGG" id="pmua:114597967"/>
<dbReference type="CTD" id="26996"/>
<dbReference type="PANTHER" id="PTHR15573:SF0">
    <property type="entry name" value="G-PROTEIN COUPLED RECEPTOR 160-RELATED"/>
    <property type="match status" value="1"/>
</dbReference>
<dbReference type="GO" id="GO:0005886">
    <property type="term" value="C:plasma membrane"/>
    <property type="evidence" value="ECO:0007669"/>
    <property type="project" value="Ensembl"/>
</dbReference>
<dbReference type="Ensembl" id="ENSPMRT00000012122.1">
    <property type="protein sequence ID" value="ENSPMRP00000011350.1"/>
    <property type="gene ID" value="ENSPMRG00000007600.1"/>
</dbReference>
<gene>
    <name evidence="7" type="primary">GPR160</name>
</gene>
<feature type="domain" description="G-protein coupled receptors family 1 profile" evidence="6">
    <location>
        <begin position="35"/>
        <end position="295"/>
    </location>
</feature>
<evidence type="ECO:0000256" key="5">
    <source>
        <dbReference type="SAM" id="Phobius"/>
    </source>
</evidence>
<feature type="transmembrane region" description="Helical" evidence="5">
    <location>
        <begin position="90"/>
        <end position="113"/>
    </location>
</feature>
<feature type="transmembrane region" description="Helical" evidence="5">
    <location>
        <begin position="247"/>
        <end position="268"/>
    </location>
</feature>
<dbReference type="Gene3D" id="1.20.1070.10">
    <property type="entry name" value="Rhodopsin 7-helix transmembrane proteins"/>
    <property type="match status" value="1"/>
</dbReference>
<reference evidence="7" key="3">
    <citation type="submission" date="2025-09" db="UniProtKB">
        <authorList>
            <consortium name="Ensembl"/>
        </authorList>
    </citation>
    <scope>IDENTIFICATION</scope>
</reference>
<dbReference type="InterPro" id="IPR042353">
    <property type="entry name" value="GPR160"/>
</dbReference>
<dbReference type="GO" id="GO:0043235">
    <property type="term" value="C:receptor complex"/>
    <property type="evidence" value="ECO:0007669"/>
    <property type="project" value="Ensembl"/>
</dbReference>
<keyword evidence="8" id="KW-1185">Reference proteome</keyword>
<evidence type="ECO:0000256" key="1">
    <source>
        <dbReference type="ARBA" id="ARBA00004370"/>
    </source>
</evidence>
<organism evidence="7 8">
    <name type="scientific">Podarcis muralis</name>
    <name type="common">Wall lizard</name>
    <name type="synonym">Lacerta muralis</name>
    <dbReference type="NCBI Taxonomy" id="64176"/>
    <lineage>
        <taxon>Eukaryota</taxon>
        <taxon>Metazoa</taxon>
        <taxon>Chordata</taxon>
        <taxon>Craniata</taxon>
        <taxon>Vertebrata</taxon>
        <taxon>Euteleostomi</taxon>
        <taxon>Lepidosauria</taxon>
        <taxon>Squamata</taxon>
        <taxon>Bifurcata</taxon>
        <taxon>Unidentata</taxon>
        <taxon>Episquamata</taxon>
        <taxon>Laterata</taxon>
        <taxon>Lacertibaenia</taxon>
        <taxon>Lacertidae</taxon>
        <taxon>Podarcis</taxon>
    </lineage>
</organism>
<evidence type="ECO:0000259" key="6">
    <source>
        <dbReference type="PROSITE" id="PS50262"/>
    </source>
</evidence>
<name>A0A670IGZ8_PODMU</name>
<dbReference type="GeneID" id="114597967"/>
<feature type="transmembrane region" description="Helical" evidence="5">
    <location>
        <begin position="25"/>
        <end position="44"/>
    </location>
</feature>
<dbReference type="InterPro" id="IPR017452">
    <property type="entry name" value="GPCR_Rhodpsn_7TM"/>
</dbReference>
<dbReference type="PANTHER" id="PTHR15573">
    <property type="entry name" value="G-PROTEIN COUPLED RECEPTOR 160-RELATED"/>
    <property type="match status" value="1"/>
</dbReference>
<feature type="transmembrane region" description="Helical" evidence="5">
    <location>
        <begin position="56"/>
        <end position="78"/>
    </location>
</feature>
<evidence type="ECO:0000313" key="7">
    <source>
        <dbReference type="Ensembl" id="ENSPMRP00000011350.1"/>
    </source>
</evidence>
<protein>
    <submittedName>
        <fullName evidence="7">G protein-coupled receptor 160</fullName>
    </submittedName>
</protein>
<evidence type="ECO:0000313" key="8">
    <source>
        <dbReference type="Proteomes" id="UP000472272"/>
    </source>
</evidence>
<dbReference type="OMA" id="SYQCPFY"/>
<feature type="transmembrane region" description="Helical" evidence="5">
    <location>
        <begin position="280"/>
        <end position="297"/>
    </location>
</feature>
<dbReference type="RefSeq" id="XP_028587382.1">
    <property type="nucleotide sequence ID" value="XM_028731549.1"/>
</dbReference>
<dbReference type="PROSITE" id="PS50262">
    <property type="entry name" value="G_PROTEIN_RECEP_F1_2"/>
    <property type="match status" value="1"/>
</dbReference>
<sequence length="342" mass="39156">MAAIFCENCSFSYFQHGQASHHSEASGALLLIMLGKVMLNLFLLQVRKSNLRESYMGYFCNSLAFVDFVLLATMSFIACFQDFMLLGVRFTVYHICLLAQIAALAYGILFYPVSFVAGLDYYLTITQTSKRPNVCWRSLYTVAVAFTWISVLCYVLNLPGSSIGLEVSHSNSNSAYQCPFYTSSQSYWLTVGMLFIICLVLVFCWSEVVDMVKSIQLISIEREVVLFFPYMPECSLRDSGKHFLTRLLICFIGTWAPFVLLQMLILFLGAEIPACIEMNVPWLYFANSFIIGMAFWVRRHQIEMTEETWDVDPFVSWKFCFAPFNCQDEEKTQKPTTQSLIC</sequence>
<feature type="transmembrane region" description="Helical" evidence="5">
    <location>
        <begin position="134"/>
        <end position="157"/>
    </location>
</feature>
<accession>A0A670IGZ8</accession>
<evidence type="ECO:0000256" key="4">
    <source>
        <dbReference type="ARBA" id="ARBA00023136"/>
    </source>
</evidence>
<dbReference type="GeneTree" id="ENSGT00390000015520"/>
<keyword evidence="3 5" id="KW-1133">Transmembrane helix</keyword>
<evidence type="ECO:0000256" key="2">
    <source>
        <dbReference type="ARBA" id="ARBA00022692"/>
    </source>
</evidence>
<feature type="transmembrane region" description="Helical" evidence="5">
    <location>
        <begin position="186"/>
        <end position="205"/>
    </location>
</feature>
<evidence type="ECO:0000256" key="3">
    <source>
        <dbReference type="ARBA" id="ARBA00022989"/>
    </source>
</evidence>
<dbReference type="RefSeq" id="XP_028587383.1">
    <property type="nucleotide sequence ID" value="XM_028731550.1"/>
</dbReference>
<dbReference type="AlphaFoldDB" id="A0A670IGZ8"/>
<proteinExistence type="predicted"/>
<reference evidence="7" key="2">
    <citation type="submission" date="2025-08" db="UniProtKB">
        <authorList>
            <consortium name="Ensembl"/>
        </authorList>
    </citation>
    <scope>IDENTIFICATION</scope>
</reference>
<keyword evidence="2 5" id="KW-0812">Transmembrane</keyword>
<comment type="subcellular location">
    <subcellularLocation>
        <location evidence="1">Membrane</location>
    </subcellularLocation>
</comment>
<keyword evidence="4 5" id="KW-0472">Membrane</keyword>
<dbReference type="OrthoDB" id="9947933at2759"/>
<dbReference type="Proteomes" id="UP000472272">
    <property type="component" value="Chromosome 5"/>
</dbReference>
<reference evidence="7 8" key="1">
    <citation type="journal article" date="2019" name="Proc. Natl. Acad. Sci. U.S.A.">
        <title>Regulatory changes in pterin and carotenoid genes underlie balanced color polymorphisms in the wall lizard.</title>
        <authorList>
            <person name="Andrade P."/>
            <person name="Pinho C."/>
            <person name="Perez I de Lanuza G."/>
            <person name="Afonso S."/>
            <person name="Brejcha J."/>
            <person name="Rubin C.J."/>
            <person name="Wallerman O."/>
            <person name="Pereira P."/>
            <person name="Sabatino S.J."/>
            <person name="Bellati A."/>
            <person name="Pellitteri-Rosa D."/>
            <person name="Bosakova Z."/>
            <person name="Bunikis I."/>
            <person name="Carretero M.A."/>
            <person name="Feiner N."/>
            <person name="Marsik P."/>
            <person name="Pauperio F."/>
            <person name="Salvi D."/>
            <person name="Soler L."/>
            <person name="While G.M."/>
            <person name="Uller T."/>
            <person name="Font E."/>
            <person name="Andersson L."/>
            <person name="Carneiro M."/>
        </authorList>
    </citation>
    <scope>NUCLEOTIDE SEQUENCE</scope>
</reference>